<feature type="region of interest" description="Disordered" evidence="1">
    <location>
        <begin position="78"/>
        <end position="105"/>
    </location>
</feature>
<comment type="caution">
    <text evidence="2">The sequence shown here is derived from an EMBL/GenBank/DDBJ whole genome shotgun (WGS) entry which is preliminary data.</text>
</comment>
<protein>
    <submittedName>
        <fullName evidence="2">Uncharacterized protein</fullName>
    </submittedName>
</protein>
<organism evidence="2 3">
    <name type="scientific">Ancylostoma caninum</name>
    <name type="common">Dog hookworm</name>
    <dbReference type="NCBI Taxonomy" id="29170"/>
    <lineage>
        <taxon>Eukaryota</taxon>
        <taxon>Metazoa</taxon>
        <taxon>Ecdysozoa</taxon>
        <taxon>Nematoda</taxon>
        <taxon>Chromadorea</taxon>
        <taxon>Rhabditida</taxon>
        <taxon>Rhabditina</taxon>
        <taxon>Rhabditomorpha</taxon>
        <taxon>Strongyloidea</taxon>
        <taxon>Ancylostomatidae</taxon>
        <taxon>Ancylostomatinae</taxon>
        <taxon>Ancylostoma</taxon>
    </lineage>
</organism>
<evidence type="ECO:0000256" key="1">
    <source>
        <dbReference type="SAM" id="MobiDB-lite"/>
    </source>
</evidence>
<dbReference type="EMBL" id="JOJR01000607">
    <property type="protein sequence ID" value="RCN35945.1"/>
    <property type="molecule type" value="Genomic_DNA"/>
</dbReference>
<reference evidence="2 3" key="1">
    <citation type="submission" date="2014-10" db="EMBL/GenBank/DDBJ databases">
        <title>Draft genome of the hookworm Ancylostoma caninum.</title>
        <authorList>
            <person name="Mitreva M."/>
        </authorList>
    </citation>
    <scope>NUCLEOTIDE SEQUENCE [LARGE SCALE GENOMIC DNA]</scope>
    <source>
        <strain evidence="2 3">Baltimore</strain>
    </source>
</reference>
<keyword evidence="3" id="KW-1185">Reference proteome</keyword>
<dbReference type="Proteomes" id="UP000252519">
    <property type="component" value="Unassembled WGS sequence"/>
</dbReference>
<gene>
    <name evidence="2" type="ORF">ANCCAN_18174</name>
</gene>
<accession>A0A368FYY3</accession>
<name>A0A368FYY3_ANCCA</name>
<feature type="compositionally biased region" description="Basic and acidic residues" evidence="1">
    <location>
        <begin position="78"/>
        <end position="92"/>
    </location>
</feature>
<proteinExistence type="predicted"/>
<sequence length="105" mass="11542">MSSVAPPRSTSSSEEYEPEILALESEAADLARETENSARSTDIRDYSVDDTSATCDLSLDAPSSRALLPEDAATAAHRYEAENDDPRSREQLLRTPRYGKTHLVN</sequence>
<dbReference type="AlphaFoldDB" id="A0A368FYY3"/>
<evidence type="ECO:0000313" key="2">
    <source>
        <dbReference type="EMBL" id="RCN35945.1"/>
    </source>
</evidence>
<evidence type="ECO:0000313" key="3">
    <source>
        <dbReference type="Proteomes" id="UP000252519"/>
    </source>
</evidence>